<dbReference type="Pfam" id="PF03127">
    <property type="entry name" value="GAT"/>
    <property type="match status" value="1"/>
</dbReference>
<feature type="compositionally biased region" description="Polar residues" evidence="7">
    <location>
        <begin position="395"/>
        <end position="414"/>
    </location>
</feature>
<dbReference type="InterPro" id="IPR038425">
    <property type="entry name" value="GAT_sf"/>
</dbReference>
<feature type="domain" description="GAE" evidence="9">
    <location>
        <begin position="461"/>
        <end position="575"/>
    </location>
</feature>
<dbReference type="FunFam" id="1.20.5.170:FF:000024">
    <property type="entry name" value="VHS domain-containing protein"/>
    <property type="match status" value="1"/>
</dbReference>
<dbReference type="InParanoid" id="G8YHF5"/>
<dbReference type="EMBL" id="FO082053">
    <property type="protein sequence ID" value="CCE80092.1"/>
    <property type="molecule type" value="Genomic_DNA"/>
</dbReference>
<feature type="domain" description="VHS" evidence="8">
    <location>
        <begin position="18"/>
        <end position="154"/>
    </location>
</feature>
<evidence type="ECO:0000313" key="13">
    <source>
        <dbReference type="Proteomes" id="UP000005222"/>
    </source>
</evidence>
<comment type="function">
    <text evidence="5">May play a role in the regulation of membrane traffic through the trans-Golgi network.</text>
</comment>
<dbReference type="STRING" id="559304.G8YHF5"/>
<keyword evidence="13" id="KW-1185">Reference proteome</keyword>
<evidence type="ECO:0000256" key="5">
    <source>
        <dbReference type="ARBA" id="ARBA00053552"/>
    </source>
</evidence>
<dbReference type="SUPFAM" id="SSF49348">
    <property type="entry name" value="Clathrin adaptor appendage domain"/>
    <property type="match status" value="1"/>
</dbReference>
<dbReference type="EMBL" id="FO082052">
    <property type="protein sequence ID" value="CCE80857.1"/>
    <property type="molecule type" value="Genomic_DNA"/>
</dbReference>
<dbReference type="GO" id="GO:0006896">
    <property type="term" value="P:Golgi to vacuole transport"/>
    <property type="evidence" value="ECO:0007669"/>
    <property type="project" value="UniProtKB-ARBA"/>
</dbReference>
<dbReference type="SMART" id="SM00809">
    <property type="entry name" value="Alpha_adaptinC2"/>
    <property type="match status" value="1"/>
</dbReference>
<dbReference type="GO" id="GO:0035091">
    <property type="term" value="F:phosphatidylinositol binding"/>
    <property type="evidence" value="ECO:0007669"/>
    <property type="project" value="InterPro"/>
</dbReference>
<feature type="domain" description="GAT" evidence="10">
    <location>
        <begin position="181"/>
        <end position="310"/>
    </location>
</feature>
<keyword evidence="2" id="KW-0813">Transport</keyword>
<dbReference type="GO" id="GO:0043328">
    <property type="term" value="P:protein transport to vacuole involved in ubiquitin-dependent protein catabolic process via the multivesicular body sorting pathway"/>
    <property type="evidence" value="ECO:0007669"/>
    <property type="project" value="TreeGrafter"/>
</dbReference>
<dbReference type="CDD" id="cd14235">
    <property type="entry name" value="GAT_GGA_fungi"/>
    <property type="match status" value="1"/>
</dbReference>
<dbReference type="GO" id="GO:0005829">
    <property type="term" value="C:cytosol"/>
    <property type="evidence" value="ECO:0007669"/>
    <property type="project" value="GOC"/>
</dbReference>
<dbReference type="FunCoup" id="G8YHF5">
    <property type="interactions" value="1325"/>
</dbReference>
<feature type="region of interest" description="Disordered" evidence="7">
    <location>
        <begin position="323"/>
        <end position="355"/>
    </location>
</feature>
<dbReference type="Gene3D" id="1.20.58.160">
    <property type="match status" value="1"/>
</dbReference>
<keyword evidence="4" id="KW-0333">Golgi apparatus</keyword>
<dbReference type="PANTHER" id="PTHR47180">
    <property type="entry name" value="ADP-RIBOSYLATION FACTOR-BINDING PROTEIN GGA1-RELATED"/>
    <property type="match status" value="1"/>
</dbReference>
<evidence type="ECO:0000256" key="1">
    <source>
        <dbReference type="ARBA" id="ARBA00004601"/>
    </source>
</evidence>
<evidence type="ECO:0000256" key="2">
    <source>
        <dbReference type="ARBA" id="ARBA00022448"/>
    </source>
</evidence>
<comment type="subcellular location">
    <subcellularLocation>
        <location evidence="1">Golgi apparatus</location>
        <location evidence="1">trans-Golgi network</location>
    </subcellularLocation>
</comment>
<evidence type="ECO:0000256" key="6">
    <source>
        <dbReference type="SAM" id="Coils"/>
    </source>
</evidence>
<dbReference type="PANTHER" id="PTHR47180:SF1">
    <property type="entry name" value="ADP-RIBOSYLATION FACTOR-BINDING PROTEIN GGA1-RELATED"/>
    <property type="match status" value="1"/>
</dbReference>
<reference evidence="12" key="1">
    <citation type="submission" date="2011-10" db="EMBL/GenBank/DDBJ databases">
        <authorList>
            <person name="Genoscope - CEA"/>
        </authorList>
    </citation>
    <scope>NUCLEOTIDE SEQUENCE</scope>
</reference>
<dbReference type="GO" id="GO:0043130">
    <property type="term" value="F:ubiquitin binding"/>
    <property type="evidence" value="ECO:0007669"/>
    <property type="project" value="InterPro"/>
</dbReference>
<dbReference type="Gene3D" id="1.20.5.170">
    <property type="match status" value="1"/>
</dbReference>
<dbReference type="SMART" id="SM00288">
    <property type="entry name" value="VHS"/>
    <property type="match status" value="1"/>
</dbReference>
<feature type="coiled-coil region" evidence="6">
    <location>
        <begin position="215"/>
        <end position="249"/>
    </location>
</feature>
<evidence type="ECO:0000256" key="7">
    <source>
        <dbReference type="SAM" id="MobiDB-lite"/>
    </source>
</evidence>
<reference evidence="13" key="2">
    <citation type="journal article" date="2012" name="G3 (Bethesda)">
        <title>Pichia sorbitophila, an interspecies yeast hybrid reveals early steps of genome resolution following polyploidization.</title>
        <authorList>
            <person name="Leh Louis V."/>
            <person name="Despons L."/>
            <person name="Friedrich A."/>
            <person name="Martin T."/>
            <person name="Durrens P."/>
            <person name="Casaregola S."/>
            <person name="Neuveglise C."/>
            <person name="Fairhead C."/>
            <person name="Marck C."/>
            <person name="Cruz J.A."/>
            <person name="Straub M.L."/>
            <person name="Kugler V."/>
            <person name="Sacerdot C."/>
            <person name="Uzunov Z."/>
            <person name="Thierry A."/>
            <person name="Weiss S."/>
            <person name="Bleykasten C."/>
            <person name="De Montigny J."/>
            <person name="Jacques N."/>
            <person name="Jung P."/>
            <person name="Lemaire M."/>
            <person name="Mallet S."/>
            <person name="Morel G."/>
            <person name="Richard G.F."/>
            <person name="Sarkar A."/>
            <person name="Savel G."/>
            <person name="Schacherer J."/>
            <person name="Seret M.L."/>
            <person name="Talla E."/>
            <person name="Samson G."/>
            <person name="Jubin C."/>
            <person name="Poulain J."/>
            <person name="Vacherie B."/>
            <person name="Barbe V."/>
            <person name="Pelletier E."/>
            <person name="Sherman D.J."/>
            <person name="Westhof E."/>
            <person name="Weissenbach J."/>
            <person name="Baret P.V."/>
            <person name="Wincker P."/>
            <person name="Gaillardin C."/>
            <person name="Dujon B."/>
            <person name="Souciet J.L."/>
        </authorList>
    </citation>
    <scope>NUCLEOTIDE SEQUENCE [LARGE SCALE GENOMIC DNA]</scope>
    <source>
        <strain evidence="13">ATCC MYA-4447 / BCRC 22081 / CBS 7064 / NBRC 10061 / NRRL Y-12695</strain>
    </source>
</reference>
<dbReference type="InterPro" id="IPR052653">
    <property type="entry name" value="ARF-binding"/>
</dbReference>
<dbReference type="OrthoDB" id="2018246at2759"/>
<dbReference type="AlphaFoldDB" id="G8YHF5"/>
<dbReference type="GO" id="GO:0005802">
    <property type="term" value="C:trans-Golgi network"/>
    <property type="evidence" value="ECO:0007669"/>
    <property type="project" value="TreeGrafter"/>
</dbReference>
<dbReference type="InterPro" id="IPR008152">
    <property type="entry name" value="Clathrin_a/b/g-adaptin_app_Ig"/>
</dbReference>
<dbReference type="InterPro" id="IPR002014">
    <property type="entry name" value="VHS_dom"/>
</dbReference>
<dbReference type="FunFam" id="1.25.40.90:FF:000008">
    <property type="entry name" value="VHS domain protein"/>
    <property type="match status" value="1"/>
</dbReference>
<evidence type="ECO:0000256" key="3">
    <source>
        <dbReference type="ARBA" id="ARBA00022927"/>
    </source>
</evidence>
<dbReference type="Proteomes" id="UP000005222">
    <property type="component" value="Chromosome G"/>
</dbReference>
<dbReference type="InterPro" id="IPR004152">
    <property type="entry name" value="GAT_dom"/>
</dbReference>
<dbReference type="Pfam" id="PF00790">
    <property type="entry name" value="VHS"/>
    <property type="match status" value="1"/>
</dbReference>
<protein>
    <submittedName>
        <fullName evidence="12">Piso0_003190 protein</fullName>
    </submittedName>
</protein>
<dbReference type="HOGENOM" id="CLU_017092_0_0_1"/>
<dbReference type="InterPro" id="IPR008942">
    <property type="entry name" value="ENTH_VHS"/>
</dbReference>
<dbReference type="InterPro" id="IPR008153">
    <property type="entry name" value="GAE_dom"/>
</dbReference>
<dbReference type="SUPFAM" id="SSF48464">
    <property type="entry name" value="ENTH/VHS domain"/>
    <property type="match status" value="1"/>
</dbReference>
<dbReference type="InterPro" id="IPR013041">
    <property type="entry name" value="Clathrin_app_Ig-like_sf"/>
</dbReference>
<organism evidence="12 13">
    <name type="scientific">Pichia sorbitophila (strain ATCC MYA-4447 / BCRC 22081 / CBS 7064 / NBRC 10061 / NRRL Y-12695)</name>
    <name type="common">Hybrid yeast</name>
    <dbReference type="NCBI Taxonomy" id="559304"/>
    <lineage>
        <taxon>Eukaryota</taxon>
        <taxon>Fungi</taxon>
        <taxon>Dikarya</taxon>
        <taxon>Ascomycota</taxon>
        <taxon>Saccharomycotina</taxon>
        <taxon>Pichiomycetes</taxon>
        <taxon>Debaryomycetaceae</taxon>
        <taxon>Millerozyma</taxon>
    </lineage>
</organism>
<dbReference type="Gene3D" id="1.25.40.90">
    <property type="match status" value="1"/>
</dbReference>
<dbReference type="Gene3D" id="2.60.40.1230">
    <property type="match status" value="1"/>
</dbReference>
<dbReference type="PROSITE" id="PS50180">
    <property type="entry name" value="GAE"/>
    <property type="match status" value="1"/>
</dbReference>
<dbReference type="PROSITE" id="PS50909">
    <property type="entry name" value="GAT"/>
    <property type="match status" value="1"/>
</dbReference>
<evidence type="ECO:0000313" key="11">
    <source>
        <dbReference type="EMBL" id="CCE80092.1"/>
    </source>
</evidence>
<dbReference type="GO" id="GO:0006895">
    <property type="term" value="P:Golgi to endosome transport"/>
    <property type="evidence" value="ECO:0007669"/>
    <property type="project" value="TreeGrafter"/>
</dbReference>
<evidence type="ECO:0000259" key="8">
    <source>
        <dbReference type="PROSITE" id="PS50179"/>
    </source>
</evidence>
<accession>G8YHF5</accession>
<dbReference type="eggNOG" id="KOG1087">
    <property type="taxonomic scope" value="Eukaryota"/>
</dbReference>
<dbReference type="Proteomes" id="UP000005222">
    <property type="component" value="Chromosome H"/>
</dbReference>
<keyword evidence="6" id="KW-0175">Coiled coil</keyword>
<feature type="region of interest" description="Disordered" evidence="7">
    <location>
        <begin position="386"/>
        <end position="416"/>
    </location>
</feature>
<evidence type="ECO:0000256" key="4">
    <source>
        <dbReference type="ARBA" id="ARBA00023034"/>
    </source>
</evidence>
<gene>
    <name evidence="12" type="primary">Piso0_003190</name>
    <name evidence="11" type="ORF">GNLVRS01_PISO0G06870g</name>
    <name evidence="12" type="ORF">GNLVRS01_PISO0H06871g</name>
</gene>
<evidence type="ECO:0000313" key="12">
    <source>
        <dbReference type="EMBL" id="CCE80857.1"/>
    </source>
</evidence>
<evidence type="ECO:0000259" key="9">
    <source>
        <dbReference type="PROSITE" id="PS50180"/>
    </source>
</evidence>
<keyword evidence="3" id="KW-0653">Protein transport</keyword>
<dbReference type="CDD" id="cd16998">
    <property type="entry name" value="VHS_GGA_fungi"/>
    <property type="match status" value="1"/>
</dbReference>
<dbReference type="PROSITE" id="PS50179">
    <property type="entry name" value="VHS"/>
    <property type="match status" value="1"/>
</dbReference>
<proteinExistence type="predicted"/>
<dbReference type="SUPFAM" id="SSF89009">
    <property type="entry name" value="GAT-like domain"/>
    <property type="match status" value="1"/>
</dbReference>
<evidence type="ECO:0000259" key="10">
    <source>
        <dbReference type="PROSITE" id="PS50909"/>
    </source>
</evidence>
<name>G8YHF5_PICSO</name>
<dbReference type="Pfam" id="PF02883">
    <property type="entry name" value="Alpha_adaptinC2"/>
    <property type="match status" value="1"/>
</dbReference>
<sequence>MVGRSWKQNNVLTSLDRACRPSLSEPNLALNLEICDYVNAKQGSAPREAAIAVVKLINQNEPQTSELALSLLDNLVKNCGYPFHLQISRKEFLNELVKKFPERTPMRYSRVQRLILAQIEEWYQTICKTSKYKEDFGYIRDMHRLLSSKGYIFPEVKLEDAAVLNPSDNLKSLDEIQKEESIVHSAKLQELIRRGKPRDLQEANKLMKIMAGFKDDNVEENKKQVTDHIARLKRKAEILGEMLNSIQSNNGSIDSSNEAVNELYASVKSSQPIINKIIEEEREDESKVKELLELNDSCNHLIEKFQLLKSGHVDEASKIAVKGSTGTTSDSLNLIDFDDEGPISNDTSGKDDKGYKDLLSELSNLSFTAPTSSNATNNQTNFFGTGGSISLGENKAQQPNIVSPNPHVASSSGQGVDLLGDFNSPSPQLQLNTSTQGNAQLDPFSLNFPSSTPNQVQAANGVTSSTVISESNKLKFTLSVLSDSKKERFHGRVSFSNRQAAPLSNFKFYVAAPKSCKLTLSPQSGEVLYGFADNGVTQDFVIENPENKPLKAKWKIEYNLAGQTEQETGISQLDI</sequence>